<protein>
    <recommendedName>
        <fullName evidence="3">F-box domain-containing protein</fullName>
    </recommendedName>
</protein>
<proteinExistence type="predicted"/>
<evidence type="ECO:0008006" key="3">
    <source>
        <dbReference type="Google" id="ProtNLM"/>
    </source>
</evidence>
<dbReference type="InterPro" id="IPR036047">
    <property type="entry name" value="F-box-like_dom_sf"/>
</dbReference>
<keyword evidence="2" id="KW-1185">Reference proteome</keyword>
<gene>
    <name evidence="1" type="ORF">D9611_007440</name>
</gene>
<sequence length="331" mass="37270">MPFITSWARLPNELKDLIFGYLSLSDIISFANVSLPFRFFAIKFMRHRLTQLIEPYRLPLYTLLLVLDRTNSVISGSLALELVHPTGLNPNNLDIFCPNQEADDLCGFLTTKGYFQVPDDPVLPLIIDDVQGHNSIEAVRTLRHLDTDATIHIVVSTSSSALAPVFASHSTFVMNFISAAGIYSCYPSLTEQNKGMRIVTDNVVDTQPRRQLDQAKYLQRGFSYIEDCSPLSATTPHTYSERCLHYTRTVTDPITAVFPFDIFCSSCSFWPKTEWRSGCRLELRSGEIVTAESLIQVYCDGDHHWMHGNNLGRMSLQQRTILSTLTASSST</sequence>
<reference evidence="1 2" key="1">
    <citation type="journal article" date="2020" name="ISME J.">
        <title>Uncovering the hidden diversity of litter-decomposition mechanisms in mushroom-forming fungi.</title>
        <authorList>
            <person name="Floudas D."/>
            <person name="Bentzer J."/>
            <person name="Ahren D."/>
            <person name="Johansson T."/>
            <person name="Persson P."/>
            <person name="Tunlid A."/>
        </authorList>
    </citation>
    <scope>NUCLEOTIDE SEQUENCE [LARGE SCALE GENOMIC DNA]</scope>
    <source>
        <strain evidence="1 2">CBS 175.51</strain>
    </source>
</reference>
<comment type="caution">
    <text evidence="1">The sequence shown here is derived from an EMBL/GenBank/DDBJ whole genome shotgun (WGS) entry which is preliminary data.</text>
</comment>
<organism evidence="1 2">
    <name type="scientific">Ephemerocybe angulata</name>
    <dbReference type="NCBI Taxonomy" id="980116"/>
    <lineage>
        <taxon>Eukaryota</taxon>
        <taxon>Fungi</taxon>
        <taxon>Dikarya</taxon>
        <taxon>Basidiomycota</taxon>
        <taxon>Agaricomycotina</taxon>
        <taxon>Agaricomycetes</taxon>
        <taxon>Agaricomycetidae</taxon>
        <taxon>Agaricales</taxon>
        <taxon>Agaricineae</taxon>
        <taxon>Psathyrellaceae</taxon>
        <taxon>Ephemerocybe</taxon>
    </lineage>
</organism>
<dbReference type="AlphaFoldDB" id="A0A8H5FKW9"/>
<dbReference type="OrthoDB" id="2938467at2759"/>
<name>A0A8H5FKW9_9AGAR</name>
<dbReference type="EMBL" id="JAACJK010000003">
    <property type="protein sequence ID" value="KAF5340556.1"/>
    <property type="molecule type" value="Genomic_DNA"/>
</dbReference>
<dbReference type="Proteomes" id="UP000541558">
    <property type="component" value="Unassembled WGS sequence"/>
</dbReference>
<evidence type="ECO:0000313" key="2">
    <source>
        <dbReference type="Proteomes" id="UP000541558"/>
    </source>
</evidence>
<accession>A0A8H5FKW9</accession>
<evidence type="ECO:0000313" key="1">
    <source>
        <dbReference type="EMBL" id="KAF5340556.1"/>
    </source>
</evidence>
<dbReference type="SUPFAM" id="SSF81383">
    <property type="entry name" value="F-box domain"/>
    <property type="match status" value="1"/>
</dbReference>